<evidence type="ECO:0000313" key="4">
    <source>
        <dbReference type="Proteomes" id="UP000077961"/>
    </source>
</evidence>
<comment type="caution">
    <text evidence="3">The sequence shown here is derived from an EMBL/GenBank/DDBJ whole genome shotgun (WGS) entry which is preliminary data.</text>
</comment>
<feature type="region of interest" description="Disordered" evidence="1">
    <location>
        <begin position="1"/>
        <end position="35"/>
    </location>
</feature>
<dbReference type="RefSeq" id="WP_064270589.1">
    <property type="nucleotide sequence ID" value="NZ_LXJZ01000198.1"/>
</dbReference>
<dbReference type="OrthoDB" id="9034660at2"/>
<dbReference type="AlphaFoldDB" id="A0A1A9N7X1"/>
<dbReference type="Proteomes" id="UP000077961">
    <property type="component" value="Unassembled WGS sequence"/>
</dbReference>
<organism evidence="3 5">
    <name type="scientific">Paraburkholderia ginsengiterrae</name>
    <dbReference type="NCBI Taxonomy" id="1462993"/>
    <lineage>
        <taxon>Bacteria</taxon>
        <taxon>Pseudomonadati</taxon>
        <taxon>Pseudomonadota</taxon>
        <taxon>Betaproteobacteria</taxon>
        <taxon>Burkholderiales</taxon>
        <taxon>Burkholderiaceae</taxon>
        <taxon>Paraburkholderia</taxon>
    </lineage>
</organism>
<dbReference type="Proteomes" id="UP000078116">
    <property type="component" value="Unassembled WGS sequence"/>
</dbReference>
<evidence type="ECO:0000313" key="3">
    <source>
        <dbReference type="EMBL" id="OAJ61222.1"/>
    </source>
</evidence>
<evidence type="ECO:0000313" key="2">
    <source>
        <dbReference type="EMBL" id="OAJ55040.1"/>
    </source>
</evidence>
<accession>A0A1A9N7X1</accession>
<name>A0A1A9N7X1_9BURK</name>
<evidence type="ECO:0000313" key="5">
    <source>
        <dbReference type="Proteomes" id="UP000078116"/>
    </source>
</evidence>
<dbReference type="EMBL" id="LXJZ01000198">
    <property type="protein sequence ID" value="OAJ55040.1"/>
    <property type="molecule type" value="Genomic_DNA"/>
</dbReference>
<keyword evidence="4" id="KW-1185">Reference proteome</keyword>
<dbReference type="EMBL" id="LXKA01000221">
    <property type="protein sequence ID" value="OAJ61222.1"/>
    <property type="molecule type" value="Genomic_DNA"/>
</dbReference>
<protein>
    <submittedName>
        <fullName evidence="3">Uncharacterized protein</fullName>
    </submittedName>
</protein>
<reference evidence="4 5" key="1">
    <citation type="submission" date="2016-04" db="EMBL/GenBank/DDBJ databases">
        <title>Reclassification of Paraburkholderia panaciterrae (Farh et al. 2015) Dobritsa &amp; Samadpour 2016 as a later homotypic synonym of Paraburkholderia ginsengiterrae (Farh et al. 2015) Dobritsa &amp; Samadpour 2016.</title>
        <authorList>
            <person name="Dobritsa A.P."/>
            <person name="Kutumbaka K."/>
            <person name="Samadpour M."/>
        </authorList>
    </citation>
    <scope>NUCLEOTIDE SEQUENCE [LARGE SCALE GENOMIC DNA]</scope>
    <source>
        <strain evidence="3 5">DCY85</strain>
        <strain evidence="2 4">DCY85-1</strain>
    </source>
</reference>
<gene>
    <name evidence="2" type="ORF">A6V36_09485</name>
    <name evidence="3" type="ORF">A6V37_03810</name>
</gene>
<evidence type="ECO:0000256" key="1">
    <source>
        <dbReference type="SAM" id="MobiDB-lite"/>
    </source>
</evidence>
<sequence length="96" mass="10276">MSSRHNHDDEFESGLTGALASEWRNPMPGADDGAMRGLHLASQNVLCLATQTYEAAARGDAAGMQAARASLAQQLALSTRLIDELLFDDSDPHTVH</sequence>
<proteinExistence type="predicted"/>